<protein>
    <submittedName>
        <fullName evidence="2">SND1 protein</fullName>
    </submittedName>
</protein>
<comment type="caution">
    <text evidence="2">The sequence shown here is derived from an EMBL/GenBank/DDBJ whole genome shotgun (WGS) entry which is preliminary data.</text>
</comment>
<gene>
    <name evidence="2" type="primary">Snd1</name>
    <name evidence="2" type="ORF">BOMGAR_R15265</name>
</gene>
<dbReference type="GO" id="GO:0005829">
    <property type="term" value="C:cytosol"/>
    <property type="evidence" value="ECO:0007669"/>
    <property type="project" value="TreeGrafter"/>
</dbReference>
<feature type="domain" description="Tudor" evidence="1">
    <location>
        <begin position="74"/>
        <end position="132"/>
    </location>
</feature>
<dbReference type="Gene3D" id="2.30.30.140">
    <property type="match status" value="1"/>
</dbReference>
<dbReference type="Gene3D" id="2.40.50.90">
    <property type="match status" value="1"/>
</dbReference>
<dbReference type="OrthoDB" id="10023235at2759"/>
<dbReference type="GO" id="GO:0003723">
    <property type="term" value="F:RNA binding"/>
    <property type="evidence" value="ECO:0007669"/>
    <property type="project" value="TreeGrafter"/>
</dbReference>
<dbReference type="AlphaFoldDB" id="A0A7L1M538"/>
<keyword evidence="3" id="KW-1185">Reference proteome</keyword>
<dbReference type="Proteomes" id="UP000532545">
    <property type="component" value="Unassembled WGS sequence"/>
</dbReference>
<dbReference type="GO" id="GO:0006402">
    <property type="term" value="P:mRNA catabolic process"/>
    <property type="evidence" value="ECO:0007669"/>
    <property type="project" value="TreeGrafter"/>
</dbReference>
<reference evidence="2 3" key="1">
    <citation type="submission" date="2019-09" db="EMBL/GenBank/DDBJ databases">
        <title>Bird 10,000 Genomes (B10K) Project - Family phase.</title>
        <authorList>
            <person name="Zhang G."/>
        </authorList>
    </citation>
    <scope>NUCLEOTIDE SEQUENCE [LARGE SCALE GENOMIC DNA]</scope>
    <source>
        <strain evidence="2">B10K-DU-002-23</strain>
        <tissue evidence="2">Muscle</tissue>
    </source>
</reference>
<evidence type="ECO:0000313" key="3">
    <source>
        <dbReference type="Proteomes" id="UP000532545"/>
    </source>
</evidence>
<dbReference type="InterPro" id="IPR047386">
    <property type="entry name" value="Tudor_TDRD11"/>
</dbReference>
<dbReference type="PANTHER" id="PTHR12302">
    <property type="entry name" value="EBNA2 BINDING PROTEIN P100"/>
    <property type="match status" value="1"/>
</dbReference>
<sequence length="154" mass="17438">QVWSHYEETPGEEVGTVLEEKERTANYKPVFVTEITDDLHFYVQDVETGAQLEKLMENMRAEVGAHPPVEGSYAPRRGDFCIAKFVDGEWYRARVEKVESGGKVHIFYIDYGNKETLPPSRLAPLPPAFSPRVLPAQATEYSFAFIQVPQDVST</sequence>
<dbReference type="FunFam" id="2.30.30.140:FF:000047">
    <property type="entry name" value="Staphylococcal nuclease domain-containing protein"/>
    <property type="match status" value="1"/>
</dbReference>
<dbReference type="PANTHER" id="PTHR12302:SF2">
    <property type="entry name" value="STAPHYLOCOCCAL NUCLEASE DOMAIN-CONTAINING PROTEIN 1"/>
    <property type="match status" value="1"/>
</dbReference>
<evidence type="ECO:0000259" key="1">
    <source>
        <dbReference type="PROSITE" id="PS50304"/>
    </source>
</evidence>
<feature type="non-terminal residue" evidence="2">
    <location>
        <position position="1"/>
    </location>
</feature>
<dbReference type="InterPro" id="IPR035437">
    <property type="entry name" value="SNase_OB-fold_sf"/>
</dbReference>
<accession>A0A7L1M538</accession>
<feature type="non-terminal residue" evidence="2">
    <location>
        <position position="154"/>
    </location>
</feature>
<dbReference type="PROSITE" id="PS50304">
    <property type="entry name" value="TUDOR"/>
    <property type="match status" value="1"/>
</dbReference>
<name>A0A7L1M538_BOMGA</name>
<organism evidence="2 3">
    <name type="scientific">Bombycilla garrulus</name>
    <name type="common">Bohemian waxwing</name>
    <name type="synonym">Lanius garrulus</name>
    <dbReference type="NCBI Taxonomy" id="125297"/>
    <lineage>
        <taxon>Eukaryota</taxon>
        <taxon>Metazoa</taxon>
        <taxon>Chordata</taxon>
        <taxon>Craniata</taxon>
        <taxon>Vertebrata</taxon>
        <taxon>Euteleostomi</taxon>
        <taxon>Archelosauria</taxon>
        <taxon>Archosauria</taxon>
        <taxon>Dinosauria</taxon>
        <taxon>Saurischia</taxon>
        <taxon>Theropoda</taxon>
        <taxon>Coelurosauria</taxon>
        <taxon>Aves</taxon>
        <taxon>Neognathae</taxon>
        <taxon>Neoaves</taxon>
        <taxon>Telluraves</taxon>
        <taxon>Australaves</taxon>
        <taxon>Passeriformes</taxon>
        <taxon>Bombycillidae</taxon>
        <taxon>Bombycilla</taxon>
    </lineage>
</organism>
<dbReference type="InterPro" id="IPR002999">
    <property type="entry name" value="Tudor"/>
</dbReference>
<evidence type="ECO:0000313" key="2">
    <source>
        <dbReference type="EMBL" id="NXN82442.1"/>
    </source>
</evidence>
<dbReference type="GO" id="GO:0004518">
    <property type="term" value="F:nuclease activity"/>
    <property type="evidence" value="ECO:0007669"/>
    <property type="project" value="TreeGrafter"/>
</dbReference>
<dbReference type="Pfam" id="PF00567">
    <property type="entry name" value="TUDOR"/>
    <property type="match status" value="1"/>
</dbReference>
<dbReference type="SMART" id="SM00333">
    <property type="entry name" value="TUDOR"/>
    <property type="match status" value="1"/>
</dbReference>
<dbReference type="CDD" id="cd20433">
    <property type="entry name" value="Tudor_TDRD11"/>
    <property type="match status" value="1"/>
</dbReference>
<dbReference type="GO" id="GO:0005634">
    <property type="term" value="C:nucleus"/>
    <property type="evidence" value="ECO:0007669"/>
    <property type="project" value="TreeGrafter"/>
</dbReference>
<proteinExistence type="predicted"/>
<dbReference type="SUPFAM" id="SSF63748">
    <property type="entry name" value="Tudor/PWWP/MBT"/>
    <property type="match status" value="1"/>
</dbReference>
<dbReference type="EMBL" id="VXBU01007431">
    <property type="protein sequence ID" value="NXN82442.1"/>
    <property type="molecule type" value="Genomic_DNA"/>
</dbReference>